<sequence>MENPKDNPTTERPSPPVLAEDRRDPKKAQGVGEEDSVMDLHESVSDMETDCTDNNPGFEEQGIRARNTYRIRVANSPGKTTYASMVKKGSNGFGCESYDEELSPDKVIVLDDDCIVSDSGEFLSIVATKKNS</sequence>
<dbReference type="EMBL" id="JBBPBM010000004">
    <property type="protein sequence ID" value="KAK8588973.1"/>
    <property type="molecule type" value="Genomic_DNA"/>
</dbReference>
<gene>
    <name evidence="2" type="ORF">V6N12_023382</name>
</gene>
<comment type="caution">
    <text evidence="2">The sequence shown here is derived from an EMBL/GenBank/DDBJ whole genome shotgun (WGS) entry which is preliminary data.</text>
</comment>
<feature type="region of interest" description="Disordered" evidence="1">
    <location>
        <begin position="1"/>
        <end position="37"/>
    </location>
</feature>
<reference evidence="2 3" key="1">
    <citation type="journal article" date="2024" name="G3 (Bethesda)">
        <title>Genome assembly of Hibiscus sabdariffa L. provides insights into metabolisms of medicinal natural products.</title>
        <authorList>
            <person name="Kim T."/>
        </authorList>
    </citation>
    <scope>NUCLEOTIDE SEQUENCE [LARGE SCALE GENOMIC DNA]</scope>
    <source>
        <strain evidence="2">TK-2024</strain>
        <tissue evidence="2">Old leaves</tissue>
    </source>
</reference>
<name>A0ABR2FYE4_9ROSI</name>
<protein>
    <submittedName>
        <fullName evidence="2">Uncharacterized protein</fullName>
    </submittedName>
</protein>
<evidence type="ECO:0000256" key="1">
    <source>
        <dbReference type="SAM" id="MobiDB-lite"/>
    </source>
</evidence>
<evidence type="ECO:0000313" key="3">
    <source>
        <dbReference type="Proteomes" id="UP001472677"/>
    </source>
</evidence>
<keyword evidence="3" id="KW-1185">Reference proteome</keyword>
<evidence type="ECO:0000313" key="2">
    <source>
        <dbReference type="EMBL" id="KAK8588973.1"/>
    </source>
</evidence>
<dbReference type="Proteomes" id="UP001472677">
    <property type="component" value="Unassembled WGS sequence"/>
</dbReference>
<proteinExistence type="predicted"/>
<accession>A0ABR2FYE4</accession>
<organism evidence="2 3">
    <name type="scientific">Hibiscus sabdariffa</name>
    <name type="common">roselle</name>
    <dbReference type="NCBI Taxonomy" id="183260"/>
    <lineage>
        <taxon>Eukaryota</taxon>
        <taxon>Viridiplantae</taxon>
        <taxon>Streptophyta</taxon>
        <taxon>Embryophyta</taxon>
        <taxon>Tracheophyta</taxon>
        <taxon>Spermatophyta</taxon>
        <taxon>Magnoliopsida</taxon>
        <taxon>eudicotyledons</taxon>
        <taxon>Gunneridae</taxon>
        <taxon>Pentapetalae</taxon>
        <taxon>rosids</taxon>
        <taxon>malvids</taxon>
        <taxon>Malvales</taxon>
        <taxon>Malvaceae</taxon>
        <taxon>Malvoideae</taxon>
        <taxon>Hibiscus</taxon>
    </lineage>
</organism>